<evidence type="ECO:0000313" key="3">
    <source>
        <dbReference type="Proteomes" id="UP000663722"/>
    </source>
</evidence>
<evidence type="ECO:0000313" key="2">
    <source>
        <dbReference type="EMBL" id="QTA92554.1"/>
    </source>
</evidence>
<dbReference type="PANTHER" id="PTHR43265:SF1">
    <property type="entry name" value="ESTERASE ESTD"/>
    <property type="match status" value="1"/>
</dbReference>
<sequence>MHGSGPHDRDETIGPNKPFRDLARGLASREIAVLRYKERTKYHAEKFISVKEITVNEETIHCKSYRK</sequence>
<dbReference type="EMBL" id="CP061800">
    <property type="protein sequence ID" value="QTA92554.1"/>
    <property type="molecule type" value="Genomic_DNA"/>
</dbReference>
<name>A0A975BVK9_9BACT</name>
<feature type="region of interest" description="Disordered" evidence="1">
    <location>
        <begin position="1"/>
        <end position="20"/>
    </location>
</feature>
<evidence type="ECO:0000256" key="1">
    <source>
        <dbReference type="SAM" id="MobiDB-lite"/>
    </source>
</evidence>
<dbReference type="KEGG" id="dmm:dnm_086370"/>
<accession>A0A975BVK9</accession>
<dbReference type="InterPro" id="IPR053145">
    <property type="entry name" value="AB_hydrolase_Est10"/>
</dbReference>
<reference evidence="2" key="1">
    <citation type="journal article" date="2021" name="Microb. Physiol.">
        <title>Proteogenomic Insights into the Physiology of Marine, Sulfate-Reducing, Filamentous Desulfonema limicola and Desulfonema magnum.</title>
        <authorList>
            <person name="Schnaars V."/>
            <person name="Wohlbrand L."/>
            <person name="Scheve S."/>
            <person name="Hinrichs C."/>
            <person name="Reinhardt R."/>
            <person name="Rabus R."/>
        </authorList>
    </citation>
    <scope>NUCLEOTIDE SEQUENCE</scope>
    <source>
        <strain evidence="2">4be13</strain>
    </source>
</reference>
<dbReference type="GO" id="GO:0052689">
    <property type="term" value="F:carboxylic ester hydrolase activity"/>
    <property type="evidence" value="ECO:0007669"/>
    <property type="project" value="TreeGrafter"/>
</dbReference>
<dbReference type="PANTHER" id="PTHR43265">
    <property type="entry name" value="ESTERASE ESTD"/>
    <property type="match status" value="1"/>
</dbReference>
<organism evidence="2 3">
    <name type="scientific">Desulfonema magnum</name>
    <dbReference type="NCBI Taxonomy" id="45655"/>
    <lineage>
        <taxon>Bacteria</taxon>
        <taxon>Pseudomonadati</taxon>
        <taxon>Thermodesulfobacteriota</taxon>
        <taxon>Desulfobacteria</taxon>
        <taxon>Desulfobacterales</taxon>
        <taxon>Desulfococcaceae</taxon>
        <taxon>Desulfonema</taxon>
    </lineage>
</organism>
<gene>
    <name evidence="2" type="ORF">dnm_086370</name>
</gene>
<dbReference type="Proteomes" id="UP000663722">
    <property type="component" value="Chromosome"/>
</dbReference>
<proteinExistence type="predicted"/>
<dbReference type="AlphaFoldDB" id="A0A975BVK9"/>
<protein>
    <submittedName>
        <fullName evidence="2">Uncharacterized protein</fullName>
    </submittedName>
</protein>
<keyword evidence="3" id="KW-1185">Reference proteome</keyword>